<evidence type="ECO:0000256" key="11">
    <source>
        <dbReference type="NCBIfam" id="TIGR00665"/>
    </source>
</evidence>
<dbReference type="InterPro" id="IPR027417">
    <property type="entry name" value="P-loop_NTPase"/>
</dbReference>
<dbReference type="PANTHER" id="PTHR30153">
    <property type="entry name" value="REPLICATIVE DNA HELICASE DNAB"/>
    <property type="match status" value="1"/>
</dbReference>
<dbReference type="GO" id="GO:0006269">
    <property type="term" value="P:DNA replication, synthesis of primer"/>
    <property type="evidence" value="ECO:0007669"/>
    <property type="project" value="UniProtKB-UniRule"/>
</dbReference>
<dbReference type="InterPro" id="IPR036185">
    <property type="entry name" value="DNA_heli_DnaB-like_N_sf"/>
</dbReference>
<protein>
    <recommendedName>
        <fullName evidence="11 12">Replicative DNA helicase</fullName>
        <ecNumber evidence="11 12">5.6.2.3</ecNumber>
    </recommendedName>
</protein>
<comment type="similarity">
    <text evidence="1 12">Belongs to the helicase family. DnaB subfamily.</text>
</comment>
<evidence type="ECO:0000256" key="5">
    <source>
        <dbReference type="ARBA" id="ARBA00022801"/>
    </source>
</evidence>
<dbReference type="FunFam" id="3.40.50.300:FF:000351">
    <property type="entry name" value="Replicative DNA helicase"/>
    <property type="match status" value="1"/>
</dbReference>
<keyword evidence="9" id="KW-0413">Isomerase</keyword>
<dbReference type="InterPro" id="IPR007692">
    <property type="entry name" value="DNA_helicase_DnaB"/>
</dbReference>
<dbReference type="EC" id="5.6.2.3" evidence="11 12"/>
<dbReference type="NCBIfam" id="TIGR00665">
    <property type="entry name" value="DnaB"/>
    <property type="match status" value="1"/>
</dbReference>
<dbReference type="GO" id="GO:0016887">
    <property type="term" value="F:ATP hydrolysis activity"/>
    <property type="evidence" value="ECO:0007669"/>
    <property type="project" value="RHEA"/>
</dbReference>
<keyword evidence="2 12" id="KW-0639">Primosome</keyword>
<evidence type="ECO:0000256" key="12">
    <source>
        <dbReference type="RuleBase" id="RU362085"/>
    </source>
</evidence>
<evidence type="ECO:0000256" key="6">
    <source>
        <dbReference type="ARBA" id="ARBA00022806"/>
    </source>
</evidence>
<dbReference type="SUPFAM" id="SSF48024">
    <property type="entry name" value="N-terminal domain of DnaB helicase"/>
    <property type="match status" value="1"/>
</dbReference>
<comment type="catalytic activity">
    <reaction evidence="10 12">
        <text>ATP + H2O = ADP + phosphate + H(+)</text>
        <dbReference type="Rhea" id="RHEA:13065"/>
        <dbReference type="ChEBI" id="CHEBI:15377"/>
        <dbReference type="ChEBI" id="CHEBI:15378"/>
        <dbReference type="ChEBI" id="CHEBI:30616"/>
        <dbReference type="ChEBI" id="CHEBI:43474"/>
        <dbReference type="ChEBI" id="CHEBI:456216"/>
        <dbReference type="EC" id="5.6.2.3"/>
    </reaction>
</comment>
<dbReference type="GO" id="GO:0005524">
    <property type="term" value="F:ATP binding"/>
    <property type="evidence" value="ECO:0007669"/>
    <property type="project" value="UniProtKB-UniRule"/>
</dbReference>
<dbReference type="PROSITE" id="PS51199">
    <property type="entry name" value="SF4_HELICASE"/>
    <property type="match status" value="1"/>
</dbReference>
<dbReference type="InterPro" id="IPR007694">
    <property type="entry name" value="DNA_helicase_DnaB-like_C"/>
</dbReference>
<dbReference type="OrthoDB" id="9773982at2"/>
<reference evidence="14 15" key="1">
    <citation type="submission" date="2018-08" db="EMBL/GenBank/DDBJ databases">
        <title>Aeromicrobium sp. M2KJ-4, whole genome shotgun sequence.</title>
        <authorList>
            <person name="Tuo L."/>
        </authorList>
    </citation>
    <scope>NUCLEOTIDE SEQUENCE [LARGE SCALE GENOMIC DNA]</scope>
    <source>
        <strain evidence="14 15">M2KJ-4</strain>
    </source>
</reference>
<evidence type="ECO:0000256" key="10">
    <source>
        <dbReference type="ARBA" id="ARBA00048954"/>
    </source>
</evidence>
<keyword evidence="4 12" id="KW-0547">Nucleotide-binding</keyword>
<dbReference type="InterPro" id="IPR007693">
    <property type="entry name" value="DNA_helicase_DnaB-like_N"/>
</dbReference>
<evidence type="ECO:0000259" key="13">
    <source>
        <dbReference type="PROSITE" id="PS51199"/>
    </source>
</evidence>
<dbReference type="GO" id="GO:0005829">
    <property type="term" value="C:cytosol"/>
    <property type="evidence" value="ECO:0007669"/>
    <property type="project" value="TreeGrafter"/>
</dbReference>
<name>A0A371PB75_9ACTN</name>
<keyword evidence="5 12" id="KW-0378">Hydrolase</keyword>
<gene>
    <name evidence="14" type="primary">dnaB</name>
    <name evidence="14" type="ORF">DX116_06245</name>
</gene>
<dbReference type="PANTHER" id="PTHR30153:SF2">
    <property type="entry name" value="REPLICATIVE DNA HELICASE"/>
    <property type="match status" value="1"/>
</dbReference>
<dbReference type="SMART" id="SM00382">
    <property type="entry name" value="AAA"/>
    <property type="match status" value="1"/>
</dbReference>
<dbReference type="GO" id="GO:0003677">
    <property type="term" value="F:DNA binding"/>
    <property type="evidence" value="ECO:0007669"/>
    <property type="project" value="UniProtKB-UniRule"/>
</dbReference>
<evidence type="ECO:0000313" key="14">
    <source>
        <dbReference type="EMBL" id="REK73171.1"/>
    </source>
</evidence>
<dbReference type="InterPro" id="IPR016136">
    <property type="entry name" value="DNA_helicase_N/primase_C"/>
</dbReference>
<proteinExistence type="inferred from homology"/>
<evidence type="ECO:0000313" key="15">
    <source>
        <dbReference type="Proteomes" id="UP000265581"/>
    </source>
</evidence>
<evidence type="ECO:0000256" key="8">
    <source>
        <dbReference type="ARBA" id="ARBA00023125"/>
    </source>
</evidence>
<dbReference type="EMBL" id="QUBR01000001">
    <property type="protein sequence ID" value="REK73171.1"/>
    <property type="molecule type" value="Genomic_DNA"/>
</dbReference>
<comment type="function">
    <text evidence="12">The main replicative DNA helicase, it participates in initiation and elongation during chromosome replication. Travels ahead of the DNA replisome, separating dsDNA into templates for DNA synthesis. A processive ATP-dependent 5'-3' DNA helicase it has DNA-dependent ATPase activity.</text>
</comment>
<dbReference type="GO" id="GO:0043139">
    <property type="term" value="F:5'-3' DNA helicase activity"/>
    <property type="evidence" value="ECO:0007669"/>
    <property type="project" value="UniProtKB-EC"/>
</dbReference>
<feature type="domain" description="SF4 helicase" evidence="13">
    <location>
        <begin position="200"/>
        <end position="466"/>
    </location>
</feature>
<keyword evidence="15" id="KW-1185">Reference proteome</keyword>
<organism evidence="14 15">
    <name type="scientific">Aeromicrobium endophyticum</name>
    <dbReference type="NCBI Taxonomy" id="2292704"/>
    <lineage>
        <taxon>Bacteria</taxon>
        <taxon>Bacillati</taxon>
        <taxon>Actinomycetota</taxon>
        <taxon>Actinomycetes</taxon>
        <taxon>Propionibacteriales</taxon>
        <taxon>Nocardioidaceae</taxon>
        <taxon>Aeromicrobium</taxon>
    </lineage>
</organism>
<dbReference type="SUPFAM" id="SSF52540">
    <property type="entry name" value="P-loop containing nucleoside triphosphate hydrolases"/>
    <property type="match status" value="1"/>
</dbReference>
<accession>A0A371PB75</accession>
<keyword evidence="3 12" id="KW-0235">DNA replication</keyword>
<dbReference type="GO" id="GO:1990077">
    <property type="term" value="C:primosome complex"/>
    <property type="evidence" value="ECO:0007669"/>
    <property type="project" value="UniProtKB-UniRule"/>
</dbReference>
<dbReference type="Proteomes" id="UP000265581">
    <property type="component" value="Unassembled WGS sequence"/>
</dbReference>
<sequence length="478" mass="51805">MKEKAVSAVSVADLYEAGPGPGEDPSSGRVPPQDIAAEQSVLGAMLISKNAIDPAADILQGRDFYRPAHELIFDIIVDLANRGEPADAITVAAELQRRGEVGRIGGAPYLHDLVQAVPIASNVDFYAHIVREKAVLRRLVQVGQRIAQMGQAQEGELSEIVDRAQAEVLDVDGTSQAEDYRLVSELMPLTIDEIEEIQGRDGTLTGVPSGFPDLDKFTTGFRSGQMIVVAARPGVGKSTLGLDFVRSAAIRHQIPCAIFSLEMTGAEIAMRMLSAEARVSIGHMRGGGMHQRDWDAITKAMPRVNSAPIIVDDSPNMTMPEIRSKARRIKKQHGLGFIVIDYLQLMTSGKRVENRQVEVSEFSRNIKLLAKELECPVVAISQLNRGSEQRTDKTPQISDLRESGSIEQDADIVLLLNRPDAQGAGESDRPGEADIIIAKNRSGPTNKIAVSFQGHYSRFTPMARDAEPPAVAAGDFFG</sequence>
<dbReference type="CDD" id="cd00984">
    <property type="entry name" value="DnaB_C"/>
    <property type="match status" value="1"/>
</dbReference>
<keyword evidence="7 12" id="KW-0067">ATP-binding</keyword>
<comment type="caution">
    <text evidence="14">The sequence shown here is derived from an EMBL/GenBank/DDBJ whole genome shotgun (WGS) entry which is preliminary data.</text>
</comment>
<dbReference type="Gene3D" id="3.40.50.300">
    <property type="entry name" value="P-loop containing nucleotide triphosphate hydrolases"/>
    <property type="match status" value="1"/>
</dbReference>
<keyword evidence="6 12" id="KW-0347">Helicase</keyword>
<dbReference type="Pfam" id="PF00772">
    <property type="entry name" value="DnaB"/>
    <property type="match status" value="1"/>
</dbReference>
<dbReference type="FunFam" id="1.10.860.10:FF:000001">
    <property type="entry name" value="Replicative DNA helicase"/>
    <property type="match status" value="1"/>
</dbReference>
<evidence type="ECO:0000256" key="1">
    <source>
        <dbReference type="ARBA" id="ARBA00008428"/>
    </source>
</evidence>
<evidence type="ECO:0000256" key="9">
    <source>
        <dbReference type="ARBA" id="ARBA00023235"/>
    </source>
</evidence>
<keyword evidence="8 12" id="KW-0238">DNA-binding</keyword>
<dbReference type="Gene3D" id="1.10.860.10">
    <property type="entry name" value="DNAb Helicase, Chain A"/>
    <property type="match status" value="1"/>
</dbReference>
<dbReference type="Pfam" id="PF03796">
    <property type="entry name" value="DnaB_C"/>
    <property type="match status" value="1"/>
</dbReference>
<evidence type="ECO:0000256" key="7">
    <source>
        <dbReference type="ARBA" id="ARBA00022840"/>
    </source>
</evidence>
<evidence type="ECO:0000256" key="4">
    <source>
        <dbReference type="ARBA" id="ARBA00022741"/>
    </source>
</evidence>
<dbReference type="InterPro" id="IPR003593">
    <property type="entry name" value="AAA+_ATPase"/>
</dbReference>
<evidence type="ECO:0000256" key="2">
    <source>
        <dbReference type="ARBA" id="ARBA00022515"/>
    </source>
</evidence>
<dbReference type="AlphaFoldDB" id="A0A371PB75"/>
<evidence type="ECO:0000256" key="3">
    <source>
        <dbReference type="ARBA" id="ARBA00022705"/>
    </source>
</evidence>